<protein>
    <recommendedName>
        <fullName evidence="3">Transposase</fullName>
    </recommendedName>
</protein>
<name>A0ABD3ZQN9_BACIU</name>
<dbReference type="SUPFAM" id="SSF46689">
    <property type="entry name" value="Homeodomain-like"/>
    <property type="match status" value="1"/>
</dbReference>
<sequence length="92" mass="10405">MGNKNTGKKYNEDFKKMIVDLYNSGSSAKDLSSEYGVSEVTIYAWVKKFSPIQTEDGSTVTADEIANMKKQMLRLQEENEILKKAMAIFAKK</sequence>
<organism evidence="1 2">
    <name type="scientific">Bacillus subtilis subsp. subtilis</name>
    <dbReference type="NCBI Taxonomy" id="135461"/>
    <lineage>
        <taxon>Bacteria</taxon>
        <taxon>Bacillati</taxon>
        <taxon>Bacillota</taxon>
        <taxon>Bacilli</taxon>
        <taxon>Bacillales</taxon>
        <taxon>Bacillaceae</taxon>
        <taxon>Bacillus</taxon>
    </lineage>
</organism>
<dbReference type="AlphaFoldDB" id="A0ABD3ZQN9"/>
<dbReference type="Gene3D" id="1.10.10.60">
    <property type="entry name" value="Homeodomain-like"/>
    <property type="match status" value="1"/>
</dbReference>
<accession>A0ABD3ZQN9</accession>
<gene>
    <name evidence="1" type="ORF">B4067_4792</name>
</gene>
<comment type="caution">
    <text evidence="1">The sequence shown here is derived from an EMBL/GenBank/DDBJ whole genome shotgun (WGS) entry which is preliminary data.</text>
</comment>
<dbReference type="RefSeq" id="WP_017696296.1">
    <property type="nucleotide sequence ID" value="NZ_CP032861.1"/>
</dbReference>
<dbReference type="EMBL" id="JSXS01000111">
    <property type="protein sequence ID" value="KIL30527.1"/>
    <property type="molecule type" value="Genomic_DNA"/>
</dbReference>
<dbReference type="InterPro" id="IPR009057">
    <property type="entry name" value="Homeodomain-like_sf"/>
</dbReference>
<dbReference type="Proteomes" id="UP000031970">
    <property type="component" value="Unassembled WGS sequence"/>
</dbReference>
<evidence type="ECO:0008006" key="3">
    <source>
        <dbReference type="Google" id="ProtNLM"/>
    </source>
</evidence>
<evidence type="ECO:0000313" key="1">
    <source>
        <dbReference type="EMBL" id="KIL30527.1"/>
    </source>
</evidence>
<reference evidence="1 2" key="1">
    <citation type="submission" date="2014-11" db="EMBL/GenBank/DDBJ databases">
        <title>Draft Genome Sequences of Nine Bacillus subtilis Strains that Form Spores with High Heat-Resistance.</title>
        <authorList>
            <person name="Krawcyk A.O."/>
            <person name="Berendsen E.M."/>
            <person name="de Jong A."/>
            <person name="Holsappel S."/>
            <person name="Eijlander R.T."/>
            <person name="Wells-Bennik M."/>
            <person name="Kuipers O.P."/>
        </authorList>
    </citation>
    <scope>NUCLEOTIDE SEQUENCE [LARGE SCALE GENOMIC DNA]</scope>
    <source>
        <strain evidence="1 2">B4067</strain>
    </source>
</reference>
<proteinExistence type="predicted"/>
<dbReference type="InterPro" id="IPR002514">
    <property type="entry name" value="Transposase_8"/>
</dbReference>
<evidence type="ECO:0000313" key="2">
    <source>
        <dbReference type="Proteomes" id="UP000031970"/>
    </source>
</evidence>
<dbReference type="Pfam" id="PF01527">
    <property type="entry name" value="HTH_Tnp_1"/>
    <property type="match status" value="1"/>
</dbReference>